<gene>
    <name evidence="1" type="ORF">Syun_023065</name>
</gene>
<proteinExistence type="predicted"/>
<protein>
    <submittedName>
        <fullName evidence="1">Uncharacterized protein</fullName>
    </submittedName>
</protein>
<evidence type="ECO:0000313" key="2">
    <source>
        <dbReference type="Proteomes" id="UP001420932"/>
    </source>
</evidence>
<keyword evidence="2" id="KW-1185">Reference proteome</keyword>
<name>A0AAP0I3K4_9MAGN</name>
<sequence length="105" mass="11949">MEEWCLEAVRYPSTTVSNRPLSCLSAEASHARGFADQERRDLRVRVGAAEDDALVEGVRNGRKYQFVFAQMERGNNGLLVARLSIRHQRFGFDFIPKPNRNGPKL</sequence>
<dbReference type="Proteomes" id="UP001420932">
    <property type="component" value="Unassembled WGS sequence"/>
</dbReference>
<dbReference type="AlphaFoldDB" id="A0AAP0I3K4"/>
<reference evidence="1 2" key="1">
    <citation type="submission" date="2024-01" db="EMBL/GenBank/DDBJ databases">
        <title>Genome assemblies of Stephania.</title>
        <authorList>
            <person name="Yang L."/>
        </authorList>
    </citation>
    <scope>NUCLEOTIDE SEQUENCE [LARGE SCALE GENOMIC DNA]</scope>
    <source>
        <strain evidence="1">YNDBR</strain>
        <tissue evidence="1">Leaf</tissue>
    </source>
</reference>
<dbReference type="EMBL" id="JBBNAF010000010">
    <property type="protein sequence ID" value="KAK9107054.1"/>
    <property type="molecule type" value="Genomic_DNA"/>
</dbReference>
<accession>A0AAP0I3K4</accession>
<evidence type="ECO:0000313" key="1">
    <source>
        <dbReference type="EMBL" id="KAK9107054.1"/>
    </source>
</evidence>
<organism evidence="1 2">
    <name type="scientific">Stephania yunnanensis</name>
    <dbReference type="NCBI Taxonomy" id="152371"/>
    <lineage>
        <taxon>Eukaryota</taxon>
        <taxon>Viridiplantae</taxon>
        <taxon>Streptophyta</taxon>
        <taxon>Embryophyta</taxon>
        <taxon>Tracheophyta</taxon>
        <taxon>Spermatophyta</taxon>
        <taxon>Magnoliopsida</taxon>
        <taxon>Ranunculales</taxon>
        <taxon>Menispermaceae</taxon>
        <taxon>Menispermoideae</taxon>
        <taxon>Cissampelideae</taxon>
        <taxon>Stephania</taxon>
    </lineage>
</organism>
<comment type="caution">
    <text evidence="1">The sequence shown here is derived from an EMBL/GenBank/DDBJ whole genome shotgun (WGS) entry which is preliminary data.</text>
</comment>